<gene>
    <name evidence="1" type="ORF">AB3G32_11805</name>
</gene>
<dbReference type="AlphaFoldDB" id="A0AB39WKH2"/>
<dbReference type="RefSeq" id="WP_369764942.1">
    <property type="nucleotide sequence ID" value="NZ_CP165627.1"/>
</dbReference>
<proteinExistence type="predicted"/>
<evidence type="ECO:0008006" key="2">
    <source>
        <dbReference type="Google" id="ProtNLM"/>
    </source>
</evidence>
<name>A0AB39WKH2_9FLAO</name>
<organism evidence="1">
    <name type="scientific">Flavobacterium sp. WC2429</name>
    <dbReference type="NCBI Taxonomy" id="3234140"/>
    <lineage>
        <taxon>Bacteria</taxon>
        <taxon>Pseudomonadati</taxon>
        <taxon>Bacteroidota</taxon>
        <taxon>Flavobacteriia</taxon>
        <taxon>Flavobacteriales</taxon>
        <taxon>Flavobacteriaceae</taxon>
        <taxon>Flavobacterium</taxon>
    </lineage>
</organism>
<evidence type="ECO:0000313" key="1">
    <source>
        <dbReference type="EMBL" id="XDV01010.1"/>
    </source>
</evidence>
<protein>
    <recommendedName>
        <fullName evidence="2">RES domain-containing protein</fullName>
    </recommendedName>
</protein>
<reference evidence="1" key="1">
    <citation type="submission" date="2024-07" db="EMBL/GenBank/DDBJ databases">
        <authorList>
            <person name="Biller S.J."/>
        </authorList>
    </citation>
    <scope>NUCLEOTIDE SEQUENCE</scope>
    <source>
        <strain evidence="1">WC2429</strain>
    </source>
</reference>
<dbReference type="EMBL" id="CP165627">
    <property type="protein sequence ID" value="XDV01010.1"/>
    <property type="molecule type" value="Genomic_DNA"/>
</dbReference>
<sequence>MNEIIERFKNLDLEKASEKDVLNIFDKLRFLPAPITDYHEGKIIHRARRISKGQTVNLNSELSYTPEQFNNSFQRASTPRQTMFYGAVIPEIRGEIEVPNERIIGACEISDFLRNIDSPDGEETIVFGKWRVKETISLLSIIDPATELNKIAFFKEMTEGYRKFLEHINDEKNNAILFQEFISSEFSKPKINSERDYLISALLTERVINQCDGVIYPSVRADYKGLCVSIKPETVDEKMELIEVLECSVIKKNGAVKITNLRYAEVNPEESEFELKEINAI</sequence>
<accession>A0AB39WKH2</accession>